<dbReference type="InterPro" id="IPR006680">
    <property type="entry name" value="Amidohydro-rel"/>
</dbReference>
<accession>A0A1F7F886</accession>
<protein>
    <recommendedName>
        <fullName evidence="2">Amidohydrolase-related domain-containing protein</fullName>
    </recommendedName>
</protein>
<dbReference type="Gene3D" id="3.20.20.140">
    <property type="entry name" value="Metal-dependent hydrolases"/>
    <property type="match status" value="1"/>
</dbReference>
<dbReference type="GO" id="GO:0016810">
    <property type="term" value="F:hydrolase activity, acting on carbon-nitrogen (but not peptide) bonds"/>
    <property type="evidence" value="ECO:0007669"/>
    <property type="project" value="InterPro"/>
</dbReference>
<dbReference type="AlphaFoldDB" id="A0A1F7F886"/>
<dbReference type="InterPro" id="IPR032466">
    <property type="entry name" value="Metal_Hydrolase"/>
</dbReference>
<evidence type="ECO:0000259" key="2">
    <source>
        <dbReference type="Pfam" id="PF01979"/>
    </source>
</evidence>
<dbReference type="PANTHER" id="PTHR43794:SF11">
    <property type="entry name" value="AMIDOHYDROLASE-RELATED DOMAIN-CONTAINING PROTEIN"/>
    <property type="match status" value="1"/>
</dbReference>
<evidence type="ECO:0000256" key="1">
    <source>
        <dbReference type="ARBA" id="ARBA00022801"/>
    </source>
</evidence>
<dbReference type="Proteomes" id="UP000179243">
    <property type="component" value="Unassembled WGS sequence"/>
</dbReference>
<sequence>MVLLSSSHVTYFLSMLYGASKIITLHQGVINDGCVRVVDKRIVDVGAWRLLKDKYPNDHELFFENTALLPGLINAHTHLEYGPLRDVIDYSSSFSIWLSDFLHKRQEISFDEEINAVHLGVLECLNSGTTTVLDSSYSGASFKILFNERLRSIIFLEFSLAGGKDPATIFADTLAKASGFLANELSNWGICPHAPYSVPEELFRQCLAYAAEQNVFVLSHVAESKEEHDLFLYGTGGLNAALSRHGMGLSCPIGESPVSYLFSRSLVPRKMIVAHANFVSDQEIARMARQEVSVVICPRSWQRFNHGPFPLEKFRASGINVCVGTDSLATVDSLNLFDELFCLKSLAPALSGEEILCLAIQGGARAIGLNGVLGQVRQGFLADLIGVRLHECSSGDVVEEILTEDRDVVFVLVNGKEVLV</sequence>
<dbReference type="EMBL" id="MFYX01000102">
    <property type="protein sequence ID" value="OGK02762.1"/>
    <property type="molecule type" value="Genomic_DNA"/>
</dbReference>
<gene>
    <name evidence="3" type="ORF">A2519_07420</name>
</gene>
<dbReference type="Gene3D" id="2.30.40.10">
    <property type="entry name" value="Urease, subunit C, domain 1"/>
    <property type="match status" value="1"/>
</dbReference>
<evidence type="ECO:0000313" key="3">
    <source>
        <dbReference type="EMBL" id="OGK02762.1"/>
    </source>
</evidence>
<dbReference type="SUPFAM" id="SSF51556">
    <property type="entry name" value="Metallo-dependent hydrolases"/>
    <property type="match status" value="1"/>
</dbReference>
<dbReference type="Pfam" id="PF01979">
    <property type="entry name" value="Amidohydro_1"/>
    <property type="match status" value="1"/>
</dbReference>
<dbReference type="PANTHER" id="PTHR43794">
    <property type="entry name" value="AMINOHYDROLASE SSNA-RELATED"/>
    <property type="match status" value="1"/>
</dbReference>
<feature type="domain" description="Amidohydrolase-related" evidence="2">
    <location>
        <begin position="68"/>
        <end position="418"/>
    </location>
</feature>
<dbReference type="InterPro" id="IPR011059">
    <property type="entry name" value="Metal-dep_hydrolase_composite"/>
</dbReference>
<comment type="caution">
    <text evidence="3">The sequence shown here is derived from an EMBL/GenBank/DDBJ whole genome shotgun (WGS) entry which is preliminary data.</text>
</comment>
<proteinExistence type="predicted"/>
<dbReference type="SUPFAM" id="SSF51338">
    <property type="entry name" value="Composite domain of metallo-dependent hydrolases"/>
    <property type="match status" value="1"/>
</dbReference>
<name>A0A1F7F886_UNCRA</name>
<reference evidence="3 4" key="1">
    <citation type="journal article" date="2016" name="Nat. Commun.">
        <title>Thousands of microbial genomes shed light on interconnected biogeochemical processes in an aquifer system.</title>
        <authorList>
            <person name="Anantharaman K."/>
            <person name="Brown C.T."/>
            <person name="Hug L.A."/>
            <person name="Sharon I."/>
            <person name="Castelle C.J."/>
            <person name="Probst A.J."/>
            <person name="Thomas B.C."/>
            <person name="Singh A."/>
            <person name="Wilkins M.J."/>
            <person name="Karaoz U."/>
            <person name="Brodie E.L."/>
            <person name="Williams K.H."/>
            <person name="Hubbard S.S."/>
            <person name="Banfield J.F."/>
        </authorList>
    </citation>
    <scope>NUCLEOTIDE SEQUENCE [LARGE SCALE GENOMIC DNA]</scope>
</reference>
<keyword evidence="1" id="KW-0378">Hydrolase</keyword>
<organism evidence="3 4">
    <name type="scientific">Candidatus Raymondbacteria bacterium RIFOXYD12_FULL_49_13</name>
    <dbReference type="NCBI Taxonomy" id="1817890"/>
    <lineage>
        <taxon>Bacteria</taxon>
        <taxon>Raymondiibacteriota</taxon>
    </lineage>
</organism>
<evidence type="ECO:0000313" key="4">
    <source>
        <dbReference type="Proteomes" id="UP000179243"/>
    </source>
</evidence>
<dbReference type="InterPro" id="IPR050287">
    <property type="entry name" value="MTA/SAH_deaminase"/>
</dbReference>